<sequence length="151" mass="16943">MSDVRRASDVGTRDVNTRGARTPRKVQKLTDAHEKHLAQLRQEMVQAQSDMEACQARLRSECEAQASEVEQWCQGEIEAVRHVLGCQVEEASAQVKEASAQVRHWQHHQSEEAQKRQEAEEAASRAEQHLKKVLPVLDCSVWPDAGPLAVS</sequence>
<accession>A0ABQ7GC53</accession>
<feature type="compositionally biased region" description="Basic and acidic residues" evidence="2">
    <location>
        <begin position="108"/>
        <end position="126"/>
    </location>
</feature>
<name>A0ABQ7GC53_DUNSA</name>
<evidence type="ECO:0000256" key="1">
    <source>
        <dbReference type="SAM" id="Coils"/>
    </source>
</evidence>
<evidence type="ECO:0000313" key="3">
    <source>
        <dbReference type="EMBL" id="KAF5832194.1"/>
    </source>
</evidence>
<proteinExistence type="predicted"/>
<comment type="caution">
    <text evidence="3">The sequence shown here is derived from an EMBL/GenBank/DDBJ whole genome shotgun (WGS) entry which is preliminary data.</text>
</comment>
<organism evidence="3 4">
    <name type="scientific">Dunaliella salina</name>
    <name type="common">Green alga</name>
    <name type="synonym">Protococcus salinus</name>
    <dbReference type="NCBI Taxonomy" id="3046"/>
    <lineage>
        <taxon>Eukaryota</taxon>
        <taxon>Viridiplantae</taxon>
        <taxon>Chlorophyta</taxon>
        <taxon>core chlorophytes</taxon>
        <taxon>Chlorophyceae</taxon>
        <taxon>CS clade</taxon>
        <taxon>Chlamydomonadales</taxon>
        <taxon>Dunaliellaceae</taxon>
        <taxon>Dunaliella</taxon>
    </lineage>
</organism>
<keyword evidence="4" id="KW-1185">Reference proteome</keyword>
<gene>
    <name evidence="3" type="ORF">DUNSADRAFT_12001</name>
</gene>
<keyword evidence="1" id="KW-0175">Coiled coil</keyword>
<feature type="coiled-coil region" evidence="1">
    <location>
        <begin position="30"/>
        <end position="57"/>
    </location>
</feature>
<feature type="compositionally biased region" description="Basic and acidic residues" evidence="2">
    <location>
        <begin position="1"/>
        <end position="16"/>
    </location>
</feature>
<dbReference type="EMBL" id="MU069891">
    <property type="protein sequence ID" value="KAF5832194.1"/>
    <property type="molecule type" value="Genomic_DNA"/>
</dbReference>
<feature type="region of interest" description="Disordered" evidence="2">
    <location>
        <begin position="1"/>
        <end position="28"/>
    </location>
</feature>
<evidence type="ECO:0000256" key="2">
    <source>
        <dbReference type="SAM" id="MobiDB-lite"/>
    </source>
</evidence>
<evidence type="ECO:0000313" key="4">
    <source>
        <dbReference type="Proteomes" id="UP000815325"/>
    </source>
</evidence>
<feature type="region of interest" description="Disordered" evidence="2">
    <location>
        <begin position="102"/>
        <end position="126"/>
    </location>
</feature>
<reference evidence="3" key="1">
    <citation type="submission" date="2017-08" db="EMBL/GenBank/DDBJ databases">
        <authorList>
            <person name="Polle J.E."/>
            <person name="Barry K."/>
            <person name="Cushman J."/>
            <person name="Schmutz J."/>
            <person name="Tran D."/>
            <person name="Hathwaick L.T."/>
            <person name="Yim W.C."/>
            <person name="Jenkins J."/>
            <person name="Mckie-Krisberg Z.M."/>
            <person name="Prochnik S."/>
            <person name="Lindquist E."/>
            <person name="Dockter R.B."/>
            <person name="Adam C."/>
            <person name="Molina H."/>
            <person name="Bunkerborg J."/>
            <person name="Jin E."/>
            <person name="Buchheim M."/>
            <person name="Magnuson J."/>
        </authorList>
    </citation>
    <scope>NUCLEOTIDE SEQUENCE</scope>
    <source>
        <strain evidence="3">CCAP 19/18</strain>
    </source>
</reference>
<dbReference type="Proteomes" id="UP000815325">
    <property type="component" value="Unassembled WGS sequence"/>
</dbReference>
<protein>
    <submittedName>
        <fullName evidence="3">Uncharacterized protein</fullName>
    </submittedName>
</protein>